<dbReference type="PROSITE" id="PS50071">
    <property type="entry name" value="HOMEOBOX_2"/>
    <property type="match status" value="1"/>
</dbReference>
<evidence type="ECO:0000256" key="5">
    <source>
        <dbReference type="ARBA" id="ARBA00023242"/>
    </source>
</evidence>
<feature type="region of interest" description="Disordered" evidence="8">
    <location>
        <begin position="55"/>
        <end position="76"/>
    </location>
</feature>
<keyword evidence="3 6" id="KW-0238">DNA-binding</keyword>
<dbReference type="SUPFAM" id="SSF46689">
    <property type="entry name" value="Homeodomain-like"/>
    <property type="match status" value="1"/>
</dbReference>
<feature type="region of interest" description="Disordered" evidence="8">
    <location>
        <begin position="178"/>
        <end position="208"/>
    </location>
</feature>
<dbReference type="GO" id="GO:0016586">
    <property type="term" value="C:RSC-type complex"/>
    <property type="evidence" value="ECO:0007669"/>
    <property type="project" value="TreeGrafter"/>
</dbReference>
<feature type="region of interest" description="Disordered" evidence="8">
    <location>
        <begin position="298"/>
        <end position="331"/>
    </location>
</feature>
<proteinExistence type="inferred from homology"/>
<feature type="compositionally biased region" description="Polar residues" evidence="8">
    <location>
        <begin position="298"/>
        <end position="325"/>
    </location>
</feature>
<feature type="compositionally biased region" description="Polar residues" evidence="8">
    <location>
        <begin position="375"/>
        <end position="387"/>
    </location>
</feature>
<evidence type="ECO:0000313" key="11">
    <source>
        <dbReference type="Proteomes" id="UP000070501"/>
    </source>
</evidence>
<sequence length="621" mass="67451">MNMHFDAHSAYAGPMYNFAGGPAVNMQYSEAQFPAHPGFGLQYMYPYQDRRSQIMTEHAAQSDNKAESKPRLSKEEVDKLEKIFQQNPKPSSSAKAELADQLKLERPRINNWFQNRRAKAKQERKQAEYEAEQMAQKELSSGSTPKPLEEGTAAARPGYFAAPVPRRMNLSTALFPSPDTCDEDASENNTLFDEEMPSSTSRSDISSRDSRTLFYTSPSLDLHAAQAHVAAFSPQSMSSPNFGNNSIGNYTTYMASAAELQQIKETSSACNQGLPSPEEDDNASEATLRAQYNAMQTRRFSGSMSSPTNPDLILRQSTGSMSSLKSPHPQANLATRRNIARPAALQDVSLKSRATGTSSTPKTALDGSRRLDPSSPATSLRRISTAGTMSGRIQKSVAGPRSPMYFGGRNTETRLQYHHTRSPASSVGPLTSPFSAAPTTPITPAVTGMQSLVEPEVTMSTDEDSLLMSSGTPLGFLTGIRGGNADVKTPPGTSGLILNSAMNFPMHHFAHNAELVDQPQFTPYFQADFSELAGRGNNMPSYLELTGSSLPSTPLYPHNMTAMQDGSCIMNQASSSGAQSDWDAAESVTSSRSSPGMSQQAQIHHHCSQSMTPHDYSSYER</sequence>
<dbReference type="GO" id="GO:0003677">
    <property type="term" value="F:DNA binding"/>
    <property type="evidence" value="ECO:0007669"/>
    <property type="project" value="UniProtKB-UniRule"/>
</dbReference>
<evidence type="ECO:0000259" key="9">
    <source>
        <dbReference type="PROSITE" id="PS50071"/>
    </source>
</evidence>
<dbReference type="InterPro" id="IPR050720">
    <property type="entry name" value="Engrailed_Homeobox_TFs"/>
</dbReference>
<dbReference type="PANTHER" id="PTHR24341">
    <property type="entry name" value="HOMEOBOX PROTEIN ENGRAILED"/>
    <property type="match status" value="1"/>
</dbReference>
<feature type="domain" description="Homeobox" evidence="9">
    <location>
        <begin position="63"/>
        <end position="123"/>
    </location>
</feature>
<dbReference type="InterPro" id="IPR017970">
    <property type="entry name" value="Homeobox_CS"/>
</dbReference>
<evidence type="ECO:0000313" key="10">
    <source>
        <dbReference type="EMBL" id="KXJ91928.1"/>
    </source>
</evidence>
<feature type="region of interest" description="Disordered" evidence="8">
    <location>
        <begin position="113"/>
        <end position="151"/>
    </location>
</feature>
<accession>A0A136J3W5</accession>
<dbReference type="OrthoDB" id="6159439at2759"/>
<dbReference type="InterPro" id="IPR009057">
    <property type="entry name" value="Homeodomain-like_sf"/>
</dbReference>
<dbReference type="InParanoid" id="A0A136J3W5"/>
<keyword evidence="4 6" id="KW-0371">Homeobox</keyword>
<keyword evidence="11" id="KW-1185">Reference proteome</keyword>
<dbReference type="PANTHER" id="PTHR24341:SF6">
    <property type="entry name" value="HOMEOBOX PROTEIN INVECTED"/>
    <property type="match status" value="1"/>
</dbReference>
<dbReference type="STRING" id="196109.A0A136J3W5"/>
<dbReference type="PROSITE" id="PS00027">
    <property type="entry name" value="HOMEOBOX_1"/>
    <property type="match status" value="1"/>
</dbReference>
<reference evidence="11" key="1">
    <citation type="submission" date="2016-02" db="EMBL/GenBank/DDBJ databases">
        <title>Draft genome sequence of Microdochium bolleyi, a fungal endophyte of beachgrass.</title>
        <authorList>
            <consortium name="DOE Joint Genome Institute"/>
            <person name="David A.S."/>
            <person name="May G."/>
            <person name="Haridas S."/>
            <person name="Lim J."/>
            <person name="Wang M."/>
            <person name="Labutti K."/>
            <person name="Lipzen A."/>
            <person name="Barry K."/>
            <person name="Grigoriev I.V."/>
        </authorList>
    </citation>
    <scope>NUCLEOTIDE SEQUENCE [LARGE SCALE GENOMIC DNA]</scope>
    <source>
        <strain evidence="11">J235TASD1</strain>
    </source>
</reference>
<evidence type="ECO:0000256" key="7">
    <source>
        <dbReference type="RuleBase" id="RU000682"/>
    </source>
</evidence>
<dbReference type="InterPro" id="IPR001356">
    <property type="entry name" value="HD"/>
</dbReference>
<evidence type="ECO:0000256" key="6">
    <source>
        <dbReference type="PROSITE-ProRule" id="PRU00108"/>
    </source>
</evidence>
<dbReference type="GO" id="GO:0000981">
    <property type="term" value="F:DNA-binding transcription factor activity, RNA polymerase II-specific"/>
    <property type="evidence" value="ECO:0007669"/>
    <property type="project" value="InterPro"/>
</dbReference>
<dbReference type="Proteomes" id="UP000070501">
    <property type="component" value="Unassembled WGS sequence"/>
</dbReference>
<comment type="subcellular location">
    <subcellularLocation>
        <location evidence="1 6 7">Nucleus</location>
    </subcellularLocation>
</comment>
<keyword evidence="5 6" id="KW-0539">Nucleus</keyword>
<name>A0A136J3W5_9PEZI</name>
<feature type="region of interest" description="Disordered" evidence="8">
    <location>
        <begin position="343"/>
        <end position="387"/>
    </location>
</feature>
<protein>
    <recommendedName>
        <fullName evidence="9">Homeobox domain-containing protein</fullName>
    </recommendedName>
</protein>
<dbReference type="EMBL" id="KQ964249">
    <property type="protein sequence ID" value="KXJ91928.1"/>
    <property type="molecule type" value="Genomic_DNA"/>
</dbReference>
<evidence type="ECO:0000256" key="1">
    <source>
        <dbReference type="ARBA" id="ARBA00004123"/>
    </source>
</evidence>
<feature type="compositionally biased region" description="Polar residues" evidence="8">
    <location>
        <begin position="587"/>
        <end position="612"/>
    </location>
</feature>
<feature type="DNA-binding region" description="Homeobox" evidence="6">
    <location>
        <begin position="65"/>
        <end position="124"/>
    </location>
</feature>
<feature type="compositionally biased region" description="Acidic residues" evidence="8">
    <location>
        <begin position="180"/>
        <end position="196"/>
    </location>
</feature>
<comment type="similarity">
    <text evidence="2">Belongs to the engrailed homeobox family.</text>
</comment>
<dbReference type="Gene3D" id="1.10.10.60">
    <property type="entry name" value="Homeodomain-like"/>
    <property type="match status" value="1"/>
</dbReference>
<dbReference type="SMART" id="SM00389">
    <property type="entry name" value="HOX"/>
    <property type="match status" value="1"/>
</dbReference>
<feature type="compositionally biased region" description="Basic and acidic residues" evidence="8">
    <location>
        <begin position="64"/>
        <end position="76"/>
    </location>
</feature>
<feature type="compositionally biased region" description="Polar residues" evidence="8">
    <location>
        <begin position="352"/>
        <end position="362"/>
    </location>
</feature>
<dbReference type="Pfam" id="PF00046">
    <property type="entry name" value="Homeodomain"/>
    <property type="match status" value="1"/>
</dbReference>
<evidence type="ECO:0000256" key="2">
    <source>
        <dbReference type="ARBA" id="ARBA00010896"/>
    </source>
</evidence>
<feature type="region of interest" description="Disordered" evidence="8">
    <location>
        <begin position="571"/>
        <end position="621"/>
    </location>
</feature>
<organism evidence="10 11">
    <name type="scientific">Microdochium bolleyi</name>
    <dbReference type="NCBI Taxonomy" id="196109"/>
    <lineage>
        <taxon>Eukaryota</taxon>
        <taxon>Fungi</taxon>
        <taxon>Dikarya</taxon>
        <taxon>Ascomycota</taxon>
        <taxon>Pezizomycotina</taxon>
        <taxon>Sordariomycetes</taxon>
        <taxon>Xylariomycetidae</taxon>
        <taxon>Xylariales</taxon>
        <taxon>Microdochiaceae</taxon>
        <taxon>Microdochium</taxon>
    </lineage>
</organism>
<gene>
    <name evidence="10" type="ORF">Micbo1qcDRAFT_58502</name>
</gene>
<evidence type="ECO:0000256" key="8">
    <source>
        <dbReference type="SAM" id="MobiDB-lite"/>
    </source>
</evidence>
<dbReference type="CDD" id="cd00086">
    <property type="entry name" value="homeodomain"/>
    <property type="match status" value="1"/>
</dbReference>
<dbReference type="AlphaFoldDB" id="A0A136J3W5"/>
<evidence type="ECO:0000256" key="3">
    <source>
        <dbReference type="ARBA" id="ARBA00023125"/>
    </source>
</evidence>
<evidence type="ECO:0000256" key="4">
    <source>
        <dbReference type="ARBA" id="ARBA00023155"/>
    </source>
</evidence>